<comment type="similarity">
    <text evidence="1">Belongs to the universal stress protein A family.</text>
</comment>
<dbReference type="InterPro" id="IPR006015">
    <property type="entry name" value="Universal_stress_UspA"/>
</dbReference>
<evidence type="ECO:0000313" key="3">
    <source>
        <dbReference type="EMBL" id="KFB69963.1"/>
    </source>
</evidence>
<comment type="caution">
    <text evidence="3">The sequence shown here is derived from an EMBL/GenBank/DDBJ whole genome shotgun (WGS) entry which is preliminary data.</text>
</comment>
<evidence type="ECO:0000313" key="4">
    <source>
        <dbReference type="Proteomes" id="UP000019812"/>
    </source>
</evidence>
<dbReference type="InterPro" id="IPR014729">
    <property type="entry name" value="Rossmann-like_a/b/a_fold"/>
</dbReference>
<feature type="domain" description="UspA" evidence="2">
    <location>
        <begin position="18"/>
        <end position="70"/>
    </location>
</feature>
<proteinExistence type="inferred from homology"/>
<dbReference type="Pfam" id="PF00582">
    <property type="entry name" value="Usp"/>
    <property type="match status" value="1"/>
</dbReference>
<dbReference type="SUPFAM" id="SSF52402">
    <property type="entry name" value="Adenine nucleotide alpha hydrolases-like"/>
    <property type="match status" value="1"/>
</dbReference>
<dbReference type="Gene3D" id="3.40.50.620">
    <property type="entry name" value="HUPs"/>
    <property type="match status" value="1"/>
</dbReference>
<sequence>MLIAYIVIGIVAGPAVLGVVTAQDQIDLLAQVDADLLVVGKHGSHMADKLLLGSVTKHVLAESQCDVLVIGDPREATDESP</sequence>
<dbReference type="STRING" id="1457154.CAPSK01_000360"/>
<accession>A0A084Y5G9</accession>
<dbReference type="EMBL" id="JDSS02000006">
    <property type="protein sequence ID" value="KFB69963.1"/>
    <property type="molecule type" value="Genomic_DNA"/>
</dbReference>
<dbReference type="InterPro" id="IPR006016">
    <property type="entry name" value="UspA"/>
</dbReference>
<organism evidence="3 4">
    <name type="scientific">Candidatus Accumulibacter vicinus</name>
    <dbReference type="NCBI Taxonomy" id="2954382"/>
    <lineage>
        <taxon>Bacteria</taxon>
        <taxon>Pseudomonadati</taxon>
        <taxon>Pseudomonadota</taxon>
        <taxon>Betaproteobacteria</taxon>
        <taxon>Candidatus Accumulibacter</taxon>
    </lineage>
</organism>
<evidence type="ECO:0000256" key="1">
    <source>
        <dbReference type="ARBA" id="ARBA00008791"/>
    </source>
</evidence>
<name>A0A084Y5G9_9PROT</name>
<evidence type="ECO:0000259" key="2">
    <source>
        <dbReference type="Pfam" id="PF00582"/>
    </source>
</evidence>
<dbReference type="CDD" id="cd00293">
    <property type="entry name" value="USP-like"/>
    <property type="match status" value="1"/>
</dbReference>
<protein>
    <submittedName>
        <fullName evidence="3">Universal stress protein family protein</fullName>
    </submittedName>
</protein>
<reference evidence="3 4" key="1">
    <citation type="submission" date="2014-07" db="EMBL/GenBank/DDBJ databases">
        <title>Expanding our view of genomic diversity in Candidatus Accumulibacter clades.</title>
        <authorList>
            <person name="Skennerton C.T."/>
            <person name="Barr J.J."/>
            <person name="Slater F.R."/>
            <person name="Bond P.L."/>
            <person name="Tyson G.W."/>
        </authorList>
    </citation>
    <scope>NUCLEOTIDE SEQUENCE [LARGE SCALE GENOMIC DNA]</scope>
    <source>
        <strain evidence="4">SK-01</strain>
    </source>
</reference>
<dbReference type="Proteomes" id="UP000019812">
    <property type="component" value="Unassembled WGS sequence"/>
</dbReference>
<gene>
    <name evidence="3" type="ORF">CAPSK01_000360</name>
</gene>
<dbReference type="PRINTS" id="PR01438">
    <property type="entry name" value="UNVRSLSTRESS"/>
</dbReference>
<dbReference type="AlphaFoldDB" id="A0A084Y5G9"/>